<dbReference type="EMBL" id="REGN01002809">
    <property type="protein sequence ID" value="RNA26051.1"/>
    <property type="molecule type" value="Genomic_DNA"/>
</dbReference>
<sequence>MLFTFVPFKPGIPGNPEIPLSPLSPCIPGWPRCPGTPSSFSPGTILNPGPYGLSGSFKVTAASTDSYLKDSRSTGYVKLSKILSEQESFINLSSPKQQLIAMDESLRAELEFYKNSSHCIEGSILKINSSFNHRKKNSSHTIPTIENYLASDVARLFIYDLMILQATLTIYYSTYVYDLFEHANAKSIM</sequence>
<evidence type="ECO:0000313" key="2">
    <source>
        <dbReference type="Proteomes" id="UP000276133"/>
    </source>
</evidence>
<name>A0A3M7RR88_BRAPC</name>
<accession>A0A3M7RR88</accession>
<dbReference type="OrthoDB" id="7491697at2759"/>
<keyword evidence="2" id="KW-1185">Reference proteome</keyword>
<proteinExistence type="predicted"/>
<dbReference type="Proteomes" id="UP000276133">
    <property type="component" value="Unassembled WGS sequence"/>
</dbReference>
<organism evidence="1 2">
    <name type="scientific">Brachionus plicatilis</name>
    <name type="common">Marine rotifer</name>
    <name type="synonym">Brachionus muelleri</name>
    <dbReference type="NCBI Taxonomy" id="10195"/>
    <lineage>
        <taxon>Eukaryota</taxon>
        <taxon>Metazoa</taxon>
        <taxon>Spiralia</taxon>
        <taxon>Gnathifera</taxon>
        <taxon>Rotifera</taxon>
        <taxon>Eurotatoria</taxon>
        <taxon>Monogononta</taxon>
        <taxon>Pseudotrocha</taxon>
        <taxon>Ploima</taxon>
        <taxon>Brachionidae</taxon>
        <taxon>Brachionus</taxon>
    </lineage>
</organism>
<dbReference type="AlphaFoldDB" id="A0A3M7RR88"/>
<comment type="caution">
    <text evidence="1">The sequence shown here is derived from an EMBL/GenBank/DDBJ whole genome shotgun (WGS) entry which is preliminary data.</text>
</comment>
<reference evidence="1 2" key="1">
    <citation type="journal article" date="2018" name="Sci. Rep.">
        <title>Genomic signatures of local adaptation to the degree of environmental predictability in rotifers.</title>
        <authorList>
            <person name="Franch-Gras L."/>
            <person name="Hahn C."/>
            <person name="Garcia-Roger E.M."/>
            <person name="Carmona M.J."/>
            <person name="Serra M."/>
            <person name="Gomez A."/>
        </authorList>
    </citation>
    <scope>NUCLEOTIDE SEQUENCE [LARGE SCALE GENOMIC DNA]</scope>
    <source>
        <strain evidence="1">HYR1</strain>
    </source>
</reference>
<evidence type="ECO:0000313" key="1">
    <source>
        <dbReference type="EMBL" id="RNA26051.1"/>
    </source>
</evidence>
<gene>
    <name evidence="1" type="ORF">BpHYR1_030314</name>
</gene>
<protein>
    <submittedName>
        <fullName evidence="1">Uncharacterized protein</fullName>
    </submittedName>
</protein>